<dbReference type="Pfam" id="PF13692">
    <property type="entry name" value="Glyco_trans_1_4"/>
    <property type="match status" value="1"/>
</dbReference>
<reference evidence="2" key="1">
    <citation type="submission" date="2016-10" db="EMBL/GenBank/DDBJ databases">
        <authorList>
            <person name="Varghese N."/>
            <person name="Submissions S."/>
        </authorList>
    </citation>
    <scope>NUCLEOTIDE SEQUENCE [LARGE SCALE GENOMIC DNA]</scope>
    <source>
        <strain evidence="2">DSM 44796</strain>
    </source>
</reference>
<proteinExistence type="predicted"/>
<evidence type="ECO:0000313" key="1">
    <source>
        <dbReference type="EMBL" id="SDK62205.1"/>
    </source>
</evidence>
<accession>A0A1G9DEB7</accession>
<dbReference type="AlphaFoldDB" id="A0A1G9DEB7"/>
<sequence length="764" mass="84292">MPNSMWSPLPPDRSGIADYTHELLSHLGDGVEPVARTSPRARSTGVACYQMGNHAGVHSWIYEQALAVPGVVVLHEMSLLDFNLGYCQGLTPQFYKELKDAHGPIWGDPHDPALLHGLPAVEVDGVQMLDSRTMTLESRVVTASRGVIVHDPHSAALLRERFPGKPVFVVPHGAPVRDDTDREDIRSRFGWTDEHVVFGVFGGFNRIKRILVTVLAFAEVRRRWPNARMLIAGHVDYPDVHADVVSAIEQFGLGDSVHLELSPAKDAFEDLITATDVVINLRWPTMGETSGVMMRAFGAGRMVITSDLPQHRHLDSAFCPRVPTEPAREAEKLAALLENVVENPTEARAAGKLARDWVAEHASWPVAADGYRRALDSVAAGEKPDDTVPAGVNLFADLRATTGLSESFRRAGSAMRRAGLPMTYTEFNSRAPVRTVPVPREMLELRGGKDHPLDLWMVNLNEFQLIPETALDRYTIALWAWEMPEILDYTLQQLPRVNELWVVSSYVAETFRTVTDVPITVVPNVVTEISPSPDRARFGLNEDAFVVLFTFSASSSDARKNPWGVIEAFRRAFAPHERGTTAQLVIKVVDLDIFPLMAAALQDAVASVNGVLITGDLTRAEMDSLLASCDVYASLHRSEGFGMGMAEAMSIGKPVVATGYSGNTDFMPPGSAGVVGYDIRPITMADHRYDERFADWYRPGLLWAEPNVPQAAGWLRRLADSPSLRARMGAAARQAIWERCSYEAVGKIIRDRVEAIYEERSPAR</sequence>
<dbReference type="SUPFAM" id="SSF53756">
    <property type="entry name" value="UDP-Glycosyltransferase/glycogen phosphorylase"/>
    <property type="match status" value="2"/>
</dbReference>
<organism evidence="1 2">
    <name type="scientific">Lentzea albidocapillata subsp. violacea</name>
    <dbReference type="NCBI Taxonomy" id="128104"/>
    <lineage>
        <taxon>Bacteria</taxon>
        <taxon>Bacillati</taxon>
        <taxon>Actinomycetota</taxon>
        <taxon>Actinomycetes</taxon>
        <taxon>Pseudonocardiales</taxon>
        <taxon>Pseudonocardiaceae</taxon>
        <taxon>Lentzea</taxon>
    </lineage>
</organism>
<evidence type="ECO:0000313" key="2">
    <source>
        <dbReference type="Proteomes" id="UP000199682"/>
    </source>
</evidence>
<keyword evidence="1" id="KW-0808">Transferase</keyword>
<dbReference type="GO" id="GO:0016757">
    <property type="term" value="F:glycosyltransferase activity"/>
    <property type="evidence" value="ECO:0007669"/>
    <property type="project" value="InterPro"/>
</dbReference>
<dbReference type="RefSeq" id="WP_256334719.1">
    <property type="nucleotide sequence ID" value="NZ_FNET01000006.1"/>
</dbReference>
<name>A0A1G9DEB7_9PSEU</name>
<dbReference type="Gene3D" id="3.40.50.2000">
    <property type="entry name" value="Glycogen Phosphorylase B"/>
    <property type="match status" value="2"/>
</dbReference>
<gene>
    <name evidence="1" type="ORF">SAMN04488074_106234</name>
</gene>
<dbReference type="PANTHER" id="PTHR46656">
    <property type="entry name" value="PUTATIVE-RELATED"/>
    <property type="match status" value="1"/>
</dbReference>
<dbReference type="CDD" id="cd03801">
    <property type="entry name" value="GT4_PimA-like"/>
    <property type="match status" value="1"/>
</dbReference>
<dbReference type="Proteomes" id="UP000199682">
    <property type="component" value="Unassembled WGS sequence"/>
</dbReference>
<dbReference type="EMBL" id="FNET01000006">
    <property type="protein sequence ID" value="SDK62205.1"/>
    <property type="molecule type" value="Genomic_DNA"/>
</dbReference>
<protein>
    <submittedName>
        <fullName evidence="1">Glycosyltransferase involved in cell wall bisynthesis</fullName>
    </submittedName>
</protein>
<dbReference type="PANTHER" id="PTHR46656:SF3">
    <property type="entry name" value="PUTATIVE-RELATED"/>
    <property type="match status" value="1"/>
</dbReference>